<proteinExistence type="predicted"/>
<dbReference type="AlphaFoldDB" id="X1BW59"/>
<comment type="caution">
    <text evidence="1">The sequence shown here is derived from an EMBL/GenBank/DDBJ whole genome shotgun (WGS) entry which is preliminary data.</text>
</comment>
<feature type="non-terminal residue" evidence="1">
    <location>
        <position position="1"/>
    </location>
</feature>
<dbReference type="EMBL" id="BART01025308">
    <property type="protein sequence ID" value="GAG99295.1"/>
    <property type="molecule type" value="Genomic_DNA"/>
</dbReference>
<sequence length="39" mass="4783">CKHYQVHGQVCNKKEYRHSKDMIYCNKLRTVIYLLRGKK</sequence>
<organism evidence="1">
    <name type="scientific">marine sediment metagenome</name>
    <dbReference type="NCBI Taxonomy" id="412755"/>
    <lineage>
        <taxon>unclassified sequences</taxon>
        <taxon>metagenomes</taxon>
        <taxon>ecological metagenomes</taxon>
    </lineage>
</organism>
<accession>X1BW59</accession>
<gene>
    <name evidence="1" type="ORF">S01H4_45454</name>
</gene>
<protein>
    <submittedName>
        <fullName evidence="1">Uncharacterized protein</fullName>
    </submittedName>
</protein>
<reference evidence="1" key="1">
    <citation type="journal article" date="2014" name="Front. Microbiol.">
        <title>High frequency of phylogenetically diverse reductive dehalogenase-homologous genes in deep subseafloor sedimentary metagenomes.</title>
        <authorList>
            <person name="Kawai M."/>
            <person name="Futagami T."/>
            <person name="Toyoda A."/>
            <person name="Takaki Y."/>
            <person name="Nishi S."/>
            <person name="Hori S."/>
            <person name="Arai W."/>
            <person name="Tsubouchi T."/>
            <person name="Morono Y."/>
            <person name="Uchiyama I."/>
            <person name="Ito T."/>
            <person name="Fujiyama A."/>
            <person name="Inagaki F."/>
            <person name="Takami H."/>
        </authorList>
    </citation>
    <scope>NUCLEOTIDE SEQUENCE</scope>
    <source>
        <strain evidence="1">Expedition CK06-06</strain>
    </source>
</reference>
<evidence type="ECO:0000313" key="1">
    <source>
        <dbReference type="EMBL" id="GAG99295.1"/>
    </source>
</evidence>
<name>X1BW59_9ZZZZ</name>